<dbReference type="InterPro" id="IPR011701">
    <property type="entry name" value="MFS"/>
</dbReference>
<dbReference type="InterPro" id="IPR036259">
    <property type="entry name" value="MFS_trans_sf"/>
</dbReference>
<dbReference type="Pfam" id="PF07690">
    <property type="entry name" value="MFS_1"/>
    <property type="match status" value="1"/>
</dbReference>
<comment type="caution">
    <text evidence="9">The sequence shown here is derived from an EMBL/GenBank/DDBJ whole genome shotgun (WGS) entry which is preliminary data.</text>
</comment>
<dbReference type="Proteomes" id="UP001202052">
    <property type="component" value="Unassembled WGS sequence"/>
</dbReference>
<evidence type="ECO:0000256" key="2">
    <source>
        <dbReference type="ARBA" id="ARBA00022448"/>
    </source>
</evidence>
<evidence type="ECO:0000313" key="10">
    <source>
        <dbReference type="Proteomes" id="UP001202052"/>
    </source>
</evidence>
<proteinExistence type="predicted"/>
<protein>
    <submittedName>
        <fullName evidence="9">MFS transporter</fullName>
    </submittedName>
</protein>
<sequence>MLTTMARRLGIRTTGPAERRLLTTVAIDATGGGLFLAGATLFYSRVAGLSAGQIGVGLSVLGIVALAATLPNGLLVDRIGPRHALIVLHVWRGVWCCALAFVHSFWQFLAVLVLLGLAEHAGMPALQAYVGSAFGDTERVGVMARVQVLKNTGFLVGALLAAVAVGSGTDAGYRMLLLGDGLSFFVAAVLMTTVRNVGGRRRRGERHSPLAPLKNLKFLVLTCCNGVLQLNLSVLVIGMPLWVTRATEAPEAVAPLLIAVNTVIAISLQVPLSRGAETVPGAGRHMLRAGLSFALMCGTLIVASWTPSALAATLMVASVVLHTLGEIWHSSGGWGLQFALSPEAERGNYAAAYSLGPTAEGMVGPSLIAGGVVAAGSAGWTALALLFLAAGLGAHAVARRAVPVAPASVSPSADRRAESSGKDGDLAIPH</sequence>
<dbReference type="EMBL" id="JAMCCK010000031">
    <property type="protein sequence ID" value="MCL3996064.1"/>
    <property type="molecule type" value="Genomic_DNA"/>
</dbReference>
<dbReference type="PANTHER" id="PTHR23517">
    <property type="entry name" value="RESISTANCE PROTEIN MDTM, PUTATIVE-RELATED-RELATED"/>
    <property type="match status" value="1"/>
</dbReference>
<keyword evidence="3" id="KW-1003">Cell membrane</keyword>
<feature type="transmembrane region" description="Helical" evidence="8">
    <location>
        <begin position="218"/>
        <end position="241"/>
    </location>
</feature>
<keyword evidence="2" id="KW-0813">Transport</keyword>
<evidence type="ECO:0000256" key="5">
    <source>
        <dbReference type="ARBA" id="ARBA00022989"/>
    </source>
</evidence>
<organism evidence="9 10">
    <name type="scientific">Streptomyces lavenduligriseus</name>
    <dbReference type="NCBI Taxonomy" id="67315"/>
    <lineage>
        <taxon>Bacteria</taxon>
        <taxon>Bacillati</taxon>
        <taxon>Actinomycetota</taxon>
        <taxon>Actinomycetes</taxon>
        <taxon>Kitasatosporales</taxon>
        <taxon>Streptomycetaceae</taxon>
        <taxon>Streptomyces</taxon>
    </lineage>
</organism>
<dbReference type="Gene3D" id="1.20.1250.20">
    <property type="entry name" value="MFS general substrate transporter like domains"/>
    <property type="match status" value="1"/>
</dbReference>
<feature type="compositionally biased region" description="Basic and acidic residues" evidence="7">
    <location>
        <begin position="413"/>
        <end position="430"/>
    </location>
</feature>
<evidence type="ECO:0000256" key="4">
    <source>
        <dbReference type="ARBA" id="ARBA00022692"/>
    </source>
</evidence>
<feature type="transmembrane region" description="Helical" evidence="8">
    <location>
        <begin position="21"/>
        <end position="43"/>
    </location>
</feature>
<feature type="transmembrane region" description="Helical" evidence="8">
    <location>
        <begin position="367"/>
        <end position="390"/>
    </location>
</feature>
<keyword evidence="6 8" id="KW-0472">Membrane</keyword>
<keyword evidence="5 8" id="KW-1133">Transmembrane helix</keyword>
<keyword evidence="4 8" id="KW-0812">Transmembrane</keyword>
<dbReference type="PANTHER" id="PTHR23517:SF2">
    <property type="entry name" value="MULTIDRUG RESISTANCE PROTEIN MDTH"/>
    <property type="match status" value="1"/>
</dbReference>
<dbReference type="SUPFAM" id="SSF103473">
    <property type="entry name" value="MFS general substrate transporter"/>
    <property type="match status" value="1"/>
</dbReference>
<feature type="transmembrane region" description="Helical" evidence="8">
    <location>
        <begin position="175"/>
        <end position="197"/>
    </location>
</feature>
<feature type="transmembrane region" description="Helical" evidence="8">
    <location>
        <begin position="253"/>
        <end position="272"/>
    </location>
</feature>
<name>A0ABT0NX73_9ACTN</name>
<comment type="subcellular location">
    <subcellularLocation>
        <location evidence="1">Cell membrane</location>
        <topology evidence="1">Multi-pass membrane protein</topology>
    </subcellularLocation>
</comment>
<feature type="transmembrane region" description="Helical" evidence="8">
    <location>
        <begin position="293"/>
        <end position="321"/>
    </location>
</feature>
<evidence type="ECO:0000256" key="6">
    <source>
        <dbReference type="ARBA" id="ARBA00023136"/>
    </source>
</evidence>
<evidence type="ECO:0000256" key="7">
    <source>
        <dbReference type="SAM" id="MobiDB-lite"/>
    </source>
</evidence>
<dbReference type="RefSeq" id="WP_249491250.1">
    <property type="nucleotide sequence ID" value="NZ_JAMCCK010000031.1"/>
</dbReference>
<evidence type="ECO:0000256" key="1">
    <source>
        <dbReference type="ARBA" id="ARBA00004651"/>
    </source>
</evidence>
<dbReference type="InterPro" id="IPR050171">
    <property type="entry name" value="MFS_Transporters"/>
</dbReference>
<accession>A0ABT0NX73</accession>
<evidence type="ECO:0000256" key="3">
    <source>
        <dbReference type="ARBA" id="ARBA00022475"/>
    </source>
</evidence>
<evidence type="ECO:0000256" key="8">
    <source>
        <dbReference type="SAM" id="Phobius"/>
    </source>
</evidence>
<keyword evidence="10" id="KW-1185">Reference proteome</keyword>
<evidence type="ECO:0000313" key="9">
    <source>
        <dbReference type="EMBL" id="MCL3996064.1"/>
    </source>
</evidence>
<feature type="transmembrane region" description="Helical" evidence="8">
    <location>
        <begin position="49"/>
        <end position="71"/>
    </location>
</feature>
<feature type="region of interest" description="Disordered" evidence="7">
    <location>
        <begin position="408"/>
        <end position="430"/>
    </location>
</feature>
<reference evidence="9 10" key="1">
    <citation type="submission" date="2022-05" db="EMBL/GenBank/DDBJ databases">
        <title>Genome Resource of Streptomyces lavenduligriseus GA1-1, a Strain with Broad-Spectrum Antifungal Activity against Phytopathogenic Fungi.</title>
        <authorList>
            <person name="Qi D."/>
        </authorList>
    </citation>
    <scope>NUCLEOTIDE SEQUENCE [LARGE SCALE GENOMIC DNA]</scope>
    <source>
        <strain evidence="9 10">GA1-1</strain>
    </source>
</reference>
<gene>
    <name evidence="9" type="ORF">M4438_21565</name>
</gene>